<dbReference type="PANTHER" id="PTHR13094">
    <property type="entry name" value="NADH-UBIQUINONE OXIDOREDUCTASE PDSW SUBUNIT"/>
    <property type="match status" value="1"/>
</dbReference>
<evidence type="ECO:0000256" key="7">
    <source>
        <dbReference type="ARBA" id="ARBA00022982"/>
    </source>
</evidence>
<dbReference type="Pfam" id="PF10249">
    <property type="entry name" value="NDUFB10"/>
    <property type="match status" value="1"/>
</dbReference>
<evidence type="ECO:0000256" key="10">
    <source>
        <dbReference type="SAM" id="MobiDB-lite"/>
    </source>
</evidence>
<keyword evidence="4" id="KW-0813">Transport</keyword>
<dbReference type="GO" id="GO:0005743">
    <property type="term" value="C:mitochondrial inner membrane"/>
    <property type="evidence" value="ECO:0007669"/>
    <property type="project" value="UniProtKB-SubCell"/>
</dbReference>
<keyword evidence="11" id="KW-1185">Reference proteome</keyword>
<dbReference type="PANTHER" id="PTHR13094:SF1">
    <property type="entry name" value="NADH DEHYDROGENASE [UBIQUINONE] 1 BETA SUBCOMPLEX SUBUNIT 10"/>
    <property type="match status" value="1"/>
</dbReference>
<keyword evidence="6" id="KW-0999">Mitochondrion inner membrane</keyword>
<dbReference type="InterPro" id="IPR039993">
    <property type="entry name" value="NDUFB10"/>
</dbReference>
<feature type="region of interest" description="Disordered" evidence="10">
    <location>
        <begin position="1"/>
        <end position="25"/>
    </location>
</feature>
<keyword evidence="5" id="KW-0679">Respiratory chain</keyword>
<protein>
    <recommendedName>
        <fullName evidence="3">NADH dehydrogenase [ubiquinone] 1 beta subcomplex subunit 10</fullName>
    </recommendedName>
</protein>
<dbReference type="GO" id="GO:0045271">
    <property type="term" value="C:respiratory chain complex I"/>
    <property type="evidence" value="ECO:0007669"/>
    <property type="project" value="UniProtKB-ARBA"/>
</dbReference>
<reference evidence="12" key="1">
    <citation type="submission" date="2022-11" db="UniProtKB">
        <authorList>
            <consortium name="WormBaseParasite"/>
        </authorList>
    </citation>
    <scope>IDENTIFICATION</scope>
</reference>
<evidence type="ECO:0000256" key="4">
    <source>
        <dbReference type="ARBA" id="ARBA00022448"/>
    </source>
</evidence>
<evidence type="ECO:0000256" key="3">
    <source>
        <dbReference type="ARBA" id="ARBA00014109"/>
    </source>
</evidence>
<dbReference type="Proteomes" id="UP000887566">
    <property type="component" value="Unplaced"/>
</dbReference>
<evidence type="ECO:0000256" key="8">
    <source>
        <dbReference type="ARBA" id="ARBA00023128"/>
    </source>
</evidence>
<sequence>MPEEVKAETEGSTNQTQSNSDVALTTARRLRRDHEREAWSAWWKIQDIETRNTWFPRLRYYVWRGFDYPVTWFREKVAEPLQDKNRVPYYHRRISRVPEIDECAVNDLSCIYEANEQYRLDKQVDYHILNVLRDRYNRCMEYHKPDATPCVKTIEDFEESELNFFIKYGELGVESDVKSAYMKQKHRMIWERRHPEIMQERQRLYEEHKRRLAEGDFDMSFWKKGLFYQDKKNYEPPYEFFKSKSGLEGDKPLSKDWQYYKKLKEDPDFDPEQGKTASFKFWPSFFP</sequence>
<evidence type="ECO:0000256" key="9">
    <source>
        <dbReference type="ARBA" id="ARBA00023136"/>
    </source>
</evidence>
<comment type="similarity">
    <text evidence="2">Belongs to the complex I NDUFB10 subunit family.</text>
</comment>
<keyword evidence="9" id="KW-0472">Membrane</keyword>
<evidence type="ECO:0000256" key="2">
    <source>
        <dbReference type="ARBA" id="ARBA00008317"/>
    </source>
</evidence>
<dbReference type="WBParaSite" id="PSAMB.scaffold584size46490.g7257.t1">
    <property type="protein sequence ID" value="PSAMB.scaffold584size46490.g7257.t1"/>
    <property type="gene ID" value="PSAMB.scaffold584size46490.g7257"/>
</dbReference>
<evidence type="ECO:0000256" key="6">
    <source>
        <dbReference type="ARBA" id="ARBA00022792"/>
    </source>
</evidence>
<evidence type="ECO:0000313" key="12">
    <source>
        <dbReference type="WBParaSite" id="PSAMB.scaffold584size46490.g7257.t1"/>
    </source>
</evidence>
<proteinExistence type="inferred from homology"/>
<evidence type="ECO:0000256" key="5">
    <source>
        <dbReference type="ARBA" id="ARBA00022660"/>
    </source>
</evidence>
<evidence type="ECO:0000256" key="1">
    <source>
        <dbReference type="ARBA" id="ARBA00004443"/>
    </source>
</evidence>
<name>A0A914X397_9BILA</name>
<keyword evidence="8" id="KW-0496">Mitochondrion</keyword>
<organism evidence="11 12">
    <name type="scientific">Plectus sambesii</name>
    <dbReference type="NCBI Taxonomy" id="2011161"/>
    <lineage>
        <taxon>Eukaryota</taxon>
        <taxon>Metazoa</taxon>
        <taxon>Ecdysozoa</taxon>
        <taxon>Nematoda</taxon>
        <taxon>Chromadorea</taxon>
        <taxon>Plectida</taxon>
        <taxon>Plectina</taxon>
        <taxon>Plectoidea</taxon>
        <taxon>Plectidae</taxon>
        <taxon>Plectus</taxon>
    </lineage>
</organism>
<feature type="compositionally biased region" description="Polar residues" evidence="10">
    <location>
        <begin position="10"/>
        <end position="23"/>
    </location>
</feature>
<accession>A0A914X397</accession>
<keyword evidence="7" id="KW-0249">Electron transport</keyword>
<evidence type="ECO:0000313" key="11">
    <source>
        <dbReference type="Proteomes" id="UP000887566"/>
    </source>
</evidence>
<dbReference type="InterPro" id="IPR019377">
    <property type="entry name" value="NADH_UbQ_OxRdtase_su10"/>
</dbReference>
<comment type="subcellular location">
    <subcellularLocation>
        <location evidence="1">Mitochondrion inner membrane</location>
        <topology evidence="1">Peripheral membrane protein</topology>
        <orientation evidence="1">Matrix side</orientation>
    </subcellularLocation>
</comment>
<dbReference type="AlphaFoldDB" id="A0A914X397"/>